<name>A0A8B4H1I1_9CORY</name>
<dbReference type="AlphaFoldDB" id="A0A8B4H1I1"/>
<protein>
    <submittedName>
        <fullName evidence="1">Uncharacterized protein</fullName>
    </submittedName>
</protein>
<evidence type="ECO:0000313" key="2">
    <source>
        <dbReference type="Proteomes" id="UP000249886"/>
    </source>
</evidence>
<comment type="caution">
    <text evidence="1">The sequence shown here is derived from an EMBL/GenBank/DDBJ whole genome shotgun (WGS) entry which is preliminary data.</text>
</comment>
<dbReference type="EMBL" id="UARK01000001">
    <property type="protein sequence ID" value="SPW24077.1"/>
    <property type="molecule type" value="Genomic_DNA"/>
</dbReference>
<dbReference type="Proteomes" id="UP000249886">
    <property type="component" value="Unassembled WGS sequence"/>
</dbReference>
<proteinExistence type="predicted"/>
<reference evidence="1 2" key="1">
    <citation type="submission" date="2018-06" db="EMBL/GenBank/DDBJ databases">
        <authorList>
            <consortium name="Pathogen Informatics"/>
            <person name="Doyle S."/>
        </authorList>
    </citation>
    <scope>NUCLEOTIDE SEQUENCE [LARGE SCALE GENOMIC DNA]</scope>
    <source>
        <strain evidence="1 2">NCTC10254</strain>
    </source>
</reference>
<accession>A0A8B4H1I1</accession>
<evidence type="ECO:0000313" key="1">
    <source>
        <dbReference type="EMBL" id="SPW24077.1"/>
    </source>
</evidence>
<sequence>MHTGRKIARDFDAARGSTIIPNCLFINHTLALNTFITARNITVINLHVHGFTCGKAAHLVAHRAALFYGIG</sequence>
<gene>
    <name evidence="1" type="ORF">NCTC10254_00442</name>
</gene>
<organism evidence="1 2">
    <name type="scientific">Corynebacterium matruchotii</name>
    <dbReference type="NCBI Taxonomy" id="43768"/>
    <lineage>
        <taxon>Bacteria</taxon>
        <taxon>Bacillati</taxon>
        <taxon>Actinomycetota</taxon>
        <taxon>Actinomycetes</taxon>
        <taxon>Mycobacteriales</taxon>
        <taxon>Corynebacteriaceae</taxon>
        <taxon>Corynebacterium</taxon>
    </lineage>
</organism>